<name>A0A3P5X923_9MICC</name>
<proteinExistence type="predicted"/>
<dbReference type="Proteomes" id="UP000280861">
    <property type="component" value="Unassembled WGS sequence"/>
</dbReference>
<dbReference type="OrthoDB" id="9853810at2"/>
<reference evidence="1 2" key="1">
    <citation type="submission" date="2018-11" db="EMBL/GenBank/DDBJ databases">
        <authorList>
            <person name="Criscuolo A."/>
        </authorList>
    </citation>
    <scope>NUCLEOTIDE SEQUENCE [LARGE SCALE GENOMIC DNA]</scope>
    <source>
        <strain evidence="1">AT11b</strain>
    </source>
</reference>
<dbReference type="AlphaFoldDB" id="A0A3P5X923"/>
<accession>A0A3P5X923</accession>
<organism evidence="1 2">
    <name type="scientific">Arthrobacter ulcerisalmonis</name>
    <dbReference type="NCBI Taxonomy" id="2483813"/>
    <lineage>
        <taxon>Bacteria</taxon>
        <taxon>Bacillati</taxon>
        <taxon>Actinomycetota</taxon>
        <taxon>Actinomycetes</taxon>
        <taxon>Micrococcales</taxon>
        <taxon>Micrococcaceae</taxon>
        <taxon>Arthrobacter</taxon>
    </lineage>
</organism>
<dbReference type="RefSeq" id="WP_124092968.1">
    <property type="nucleotide sequence ID" value="NZ_CBCRYA010000001.1"/>
</dbReference>
<evidence type="ECO:0000313" key="1">
    <source>
        <dbReference type="EMBL" id="VDC31185.1"/>
    </source>
</evidence>
<sequence>MKFAIEYSFRLRSDDDLHEVIVPAEQLLNTPLTVDAVRLVVEKDELLLADLFRDFLPRYHLMANDPSYWSQELERYTEQIKLVKVV</sequence>
<gene>
    <name evidence="1" type="ORF">PSET11_02888</name>
</gene>
<evidence type="ECO:0000313" key="2">
    <source>
        <dbReference type="Proteomes" id="UP000280861"/>
    </source>
</evidence>
<protein>
    <submittedName>
        <fullName evidence="1">Uncharacterized protein</fullName>
    </submittedName>
</protein>
<dbReference type="EMBL" id="UXAU01000038">
    <property type="protein sequence ID" value="VDC31185.1"/>
    <property type="molecule type" value="Genomic_DNA"/>
</dbReference>
<keyword evidence="2" id="KW-1185">Reference proteome</keyword>